<feature type="transmembrane region" description="Helical" evidence="10">
    <location>
        <begin position="174"/>
        <end position="193"/>
    </location>
</feature>
<evidence type="ECO:0000256" key="4">
    <source>
        <dbReference type="ARBA" id="ARBA00022519"/>
    </source>
</evidence>
<evidence type="ECO:0000256" key="8">
    <source>
        <dbReference type="ARBA" id="ARBA00023010"/>
    </source>
</evidence>
<dbReference type="PRINTS" id="PR01755">
    <property type="entry name" value="SECFTRNLCASE"/>
</dbReference>
<feature type="domain" description="SSD" evidence="11">
    <location>
        <begin position="109"/>
        <end position="275"/>
    </location>
</feature>
<keyword evidence="3 10" id="KW-1003">Cell membrane</keyword>
<dbReference type="SUPFAM" id="SSF82866">
    <property type="entry name" value="Multidrug efflux transporter AcrB transmembrane domain"/>
    <property type="match status" value="1"/>
</dbReference>
<keyword evidence="8 10" id="KW-0811">Translocation</keyword>
<organism evidence="12 13">
    <name type="scientific">Candidatus Wolfebacteria bacterium GW2011_GWC1_43_10</name>
    <dbReference type="NCBI Taxonomy" id="1619011"/>
    <lineage>
        <taxon>Bacteria</taxon>
        <taxon>Candidatus Wolfeibacteriota</taxon>
    </lineage>
</organism>
<dbReference type="InterPro" id="IPR022645">
    <property type="entry name" value="SecD/SecF_bac"/>
</dbReference>
<evidence type="ECO:0000256" key="5">
    <source>
        <dbReference type="ARBA" id="ARBA00022692"/>
    </source>
</evidence>
<evidence type="ECO:0000259" key="11">
    <source>
        <dbReference type="PROSITE" id="PS50156"/>
    </source>
</evidence>
<name>A0A0G1CBM7_9BACT</name>
<comment type="caution">
    <text evidence="10">Lacks conserved residue(s) required for the propagation of feature annotation.</text>
</comment>
<dbReference type="Pfam" id="PF02355">
    <property type="entry name" value="SecD_SecF_C"/>
    <property type="match status" value="1"/>
</dbReference>
<dbReference type="Proteomes" id="UP000034810">
    <property type="component" value="Unassembled WGS sequence"/>
</dbReference>
<feature type="transmembrane region" description="Helical" evidence="10">
    <location>
        <begin position="249"/>
        <end position="276"/>
    </location>
</feature>
<keyword evidence="2 10" id="KW-0813">Transport</keyword>
<dbReference type="GO" id="GO:0043952">
    <property type="term" value="P:protein transport by the Sec complex"/>
    <property type="evidence" value="ECO:0007669"/>
    <property type="project" value="UniProtKB-UniRule"/>
</dbReference>
<dbReference type="GO" id="GO:0065002">
    <property type="term" value="P:intracellular protein transmembrane transport"/>
    <property type="evidence" value="ECO:0007669"/>
    <property type="project" value="UniProtKB-UniRule"/>
</dbReference>
<dbReference type="PROSITE" id="PS50156">
    <property type="entry name" value="SSD"/>
    <property type="match status" value="1"/>
</dbReference>
<comment type="caution">
    <text evidence="12">The sequence shown here is derived from an EMBL/GenBank/DDBJ whole genome shotgun (WGS) entry which is preliminary data.</text>
</comment>
<dbReference type="GO" id="GO:0015450">
    <property type="term" value="F:protein-transporting ATPase activity"/>
    <property type="evidence" value="ECO:0007669"/>
    <property type="project" value="InterPro"/>
</dbReference>
<dbReference type="GO" id="GO:0005886">
    <property type="term" value="C:plasma membrane"/>
    <property type="evidence" value="ECO:0007669"/>
    <property type="project" value="UniProtKB-SubCell"/>
</dbReference>
<gene>
    <name evidence="10" type="primary">secF</name>
    <name evidence="12" type="ORF">UV58_C0003G0026</name>
</gene>
<proteinExistence type="inferred from homology"/>
<comment type="function">
    <text evidence="10">Part of the Sec protein translocase complex. Interacts with the SecYEG preprotein conducting channel. SecDF uses the proton motive force (PMF) to complete protein translocation after the ATP-dependent function of SecA.</text>
</comment>
<keyword evidence="6 10" id="KW-0653">Protein transport</keyword>
<dbReference type="Gene3D" id="1.20.1640.10">
    <property type="entry name" value="Multidrug efflux transporter AcrB transmembrane domain"/>
    <property type="match status" value="1"/>
</dbReference>
<keyword evidence="7 10" id="KW-1133">Transmembrane helix</keyword>
<keyword evidence="5 10" id="KW-0812">Transmembrane</keyword>
<dbReference type="NCBIfam" id="TIGR00966">
    <property type="entry name" value="transloc_SecF"/>
    <property type="match status" value="1"/>
</dbReference>
<feature type="transmembrane region" description="Helical" evidence="10">
    <location>
        <begin position="140"/>
        <end position="162"/>
    </location>
</feature>
<dbReference type="PATRIC" id="fig|1619011.3.peg.146"/>
<accession>A0A0G1CBM7</accession>
<evidence type="ECO:0000256" key="2">
    <source>
        <dbReference type="ARBA" id="ARBA00022448"/>
    </source>
</evidence>
<evidence type="ECO:0000256" key="6">
    <source>
        <dbReference type="ARBA" id="ARBA00022927"/>
    </source>
</evidence>
<dbReference type="AlphaFoldDB" id="A0A0G1CBM7"/>
<keyword evidence="4" id="KW-0997">Cell inner membrane</keyword>
<sequence length="283" mass="31369">MLAALIGVAVFGFKLAIDFTGGTSWQVKFENQEINEGEIRDFFSSDLKVESPMVLEETSSNSFIVRLPHLSENQHQEYLTAMTGKFGKVEEMRFGSIGPTIGKQLRDRAIIATILVLLGISLYMAVSFRKVSFPIRSWKYGVVTLISLFHDVLIPAGLLAYLGYFRGIEMDANFVVALLVIAGFSVHDTIVVFDRIRENLLFRRGGNKSFAETVNESINQTLARSINTSLTLVLVLLAMFFFGPVSLKLFVLVILVGTVVGTYSSIFIASPVLTIWHGSGKNR</sequence>
<comment type="similarity">
    <text evidence="10">Belongs to the SecD/SecF family. SecF subfamily.</text>
</comment>
<feature type="transmembrane region" description="Helical" evidence="10">
    <location>
        <begin position="109"/>
        <end position="128"/>
    </location>
</feature>
<evidence type="ECO:0000256" key="10">
    <source>
        <dbReference type="HAMAP-Rule" id="MF_01464"/>
    </source>
</evidence>
<dbReference type="InterPro" id="IPR000731">
    <property type="entry name" value="SSD"/>
</dbReference>
<evidence type="ECO:0000313" key="12">
    <source>
        <dbReference type="EMBL" id="KKS82952.1"/>
    </source>
</evidence>
<evidence type="ECO:0000256" key="7">
    <source>
        <dbReference type="ARBA" id="ARBA00022989"/>
    </source>
</evidence>
<dbReference type="InterPro" id="IPR048634">
    <property type="entry name" value="SecD_SecF_C"/>
</dbReference>
<comment type="subcellular location">
    <subcellularLocation>
        <location evidence="1 10">Cell membrane</location>
        <topology evidence="1 10">Multi-pass membrane protein</topology>
    </subcellularLocation>
</comment>
<evidence type="ECO:0000313" key="13">
    <source>
        <dbReference type="Proteomes" id="UP000034810"/>
    </source>
</evidence>
<dbReference type="InterPro" id="IPR005665">
    <property type="entry name" value="SecF_bac"/>
</dbReference>
<dbReference type="InterPro" id="IPR022646">
    <property type="entry name" value="SecD/SecF_CS"/>
</dbReference>
<dbReference type="EMBL" id="LCFA01000003">
    <property type="protein sequence ID" value="KKS82952.1"/>
    <property type="molecule type" value="Genomic_DNA"/>
</dbReference>
<dbReference type="HAMAP" id="MF_01464_B">
    <property type="entry name" value="SecF_B"/>
    <property type="match status" value="1"/>
</dbReference>
<dbReference type="PANTHER" id="PTHR30081">
    <property type="entry name" value="PROTEIN-EXPORT MEMBRANE PROTEIN SEC"/>
    <property type="match status" value="1"/>
</dbReference>
<dbReference type="InterPro" id="IPR022813">
    <property type="entry name" value="SecD/SecF_arch_bac"/>
</dbReference>
<evidence type="ECO:0000256" key="3">
    <source>
        <dbReference type="ARBA" id="ARBA00022475"/>
    </source>
</evidence>
<dbReference type="GO" id="GO:0006605">
    <property type="term" value="P:protein targeting"/>
    <property type="evidence" value="ECO:0007669"/>
    <property type="project" value="UniProtKB-UniRule"/>
</dbReference>
<keyword evidence="9 10" id="KW-0472">Membrane</keyword>
<protein>
    <recommendedName>
        <fullName evidence="10">Protein-export membrane protein SecF</fullName>
    </recommendedName>
</protein>
<evidence type="ECO:0000256" key="1">
    <source>
        <dbReference type="ARBA" id="ARBA00004651"/>
    </source>
</evidence>
<feature type="transmembrane region" description="Helical" evidence="10">
    <location>
        <begin position="226"/>
        <end position="243"/>
    </location>
</feature>
<evidence type="ECO:0000256" key="9">
    <source>
        <dbReference type="ARBA" id="ARBA00023136"/>
    </source>
</evidence>
<dbReference type="Pfam" id="PF07549">
    <property type="entry name" value="Sec_GG"/>
    <property type="match status" value="1"/>
</dbReference>
<comment type="subunit">
    <text evidence="10">Forms a complex with SecD. Part of the essential Sec protein translocation apparatus which comprises SecA, SecYEG and auxiliary proteins SecDF. Other proteins may also be involved.</text>
</comment>
<dbReference type="PANTHER" id="PTHR30081:SF8">
    <property type="entry name" value="PROTEIN TRANSLOCASE SUBUNIT SECF"/>
    <property type="match status" value="1"/>
</dbReference>
<reference evidence="12 13" key="1">
    <citation type="journal article" date="2015" name="Nature">
        <title>rRNA introns, odd ribosomes, and small enigmatic genomes across a large radiation of phyla.</title>
        <authorList>
            <person name="Brown C.T."/>
            <person name="Hug L.A."/>
            <person name="Thomas B.C."/>
            <person name="Sharon I."/>
            <person name="Castelle C.J."/>
            <person name="Singh A."/>
            <person name="Wilkins M.J."/>
            <person name="Williams K.H."/>
            <person name="Banfield J.F."/>
        </authorList>
    </citation>
    <scope>NUCLEOTIDE SEQUENCE [LARGE SCALE GENOMIC DNA]</scope>
</reference>